<proteinExistence type="predicted"/>
<accession>A0A9N9E2S9</accession>
<feature type="non-terminal residue" evidence="1">
    <location>
        <position position="42"/>
    </location>
</feature>
<comment type="caution">
    <text evidence="1">The sequence shown here is derived from an EMBL/GenBank/DDBJ whole genome shotgun (WGS) entry which is preliminary data.</text>
</comment>
<dbReference type="EMBL" id="CAJVPY010006171">
    <property type="protein sequence ID" value="CAG8657805.1"/>
    <property type="molecule type" value="Genomic_DNA"/>
</dbReference>
<evidence type="ECO:0000313" key="1">
    <source>
        <dbReference type="EMBL" id="CAG8657805.1"/>
    </source>
</evidence>
<gene>
    <name evidence="1" type="ORF">DERYTH_LOCUS10545</name>
</gene>
<name>A0A9N9E2S9_9GLOM</name>
<keyword evidence="2" id="KW-1185">Reference proteome</keyword>
<protein>
    <submittedName>
        <fullName evidence="1">22079_t:CDS:1</fullName>
    </submittedName>
</protein>
<reference evidence="1" key="1">
    <citation type="submission" date="2021-06" db="EMBL/GenBank/DDBJ databases">
        <authorList>
            <person name="Kallberg Y."/>
            <person name="Tangrot J."/>
            <person name="Rosling A."/>
        </authorList>
    </citation>
    <scope>NUCLEOTIDE SEQUENCE</scope>
    <source>
        <strain evidence="1">MA453B</strain>
    </source>
</reference>
<sequence length="42" mass="4921">SFGFDILRMPYWRPTSVCQRCVEELVETHRIRILEVLSTPAA</sequence>
<dbReference type="AlphaFoldDB" id="A0A9N9E2S9"/>
<dbReference type="Proteomes" id="UP000789405">
    <property type="component" value="Unassembled WGS sequence"/>
</dbReference>
<evidence type="ECO:0000313" key="2">
    <source>
        <dbReference type="Proteomes" id="UP000789405"/>
    </source>
</evidence>
<organism evidence="1 2">
    <name type="scientific">Dentiscutata erythropus</name>
    <dbReference type="NCBI Taxonomy" id="1348616"/>
    <lineage>
        <taxon>Eukaryota</taxon>
        <taxon>Fungi</taxon>
        <taxon>Fungi incertae sedis</taxon>
        <taxon>Mucoromycota</taxon>
        <taxon>Glomeromycotina</taxon>
        <taxon>Glomeromycetes</taxon>
        <taxon>Diversisporales</taxon>
        <taxon>Gigasporaceae</taxon>
        <taxon>Dentiscutata</taxon>
    </lineage>
</organism>